<sequence>MAPKTNPDKPAHLNVRDIPRETLFRLKMAAAAEQKTVKDLVLELVHEKIQELERKGLLPRLK</sequence>
<dbReference type="GO" id="GO:0006355">
    <property type="term" value="P:regulation of DNA-templated transcription"/>
    <property type="evidence" value="ECO:0007669"/>
    <property type="project" value="InterPro"/>
</dbReference>
<dbReference type="EMBL" id="LT828648">
    <property type="protein sequence ID" value="SLM46784.1"/>
    <property type="molecule type" value="Genomic_DNA"/>
</dbReference>
<gene>
    <name evidence="1" type="ORF">NSJP_0612</name>
</gene>
<proteinExistence type="predicted"/>
<reference evidence="1 2" key="1">
    <citation type="submission" date="2017-03" db="EMBL/GenBank/DDBJ databases">
        <authorList>
            <person name="Afonso C.L."/>
            <person name="Miller P.J."/>
            <person name="Scott M.A."/>
            <person name="Spackman E."/>
            <person name="Goraichik I."/>
            <person name="Dimitrov K.M."/>
            <person name="Suarez D.L."/>
            <person name="Swayne D.E."/>
        </authorList>
    </citation>
    <scope>NUCLEOTIDE SEQUENCE [LARGE SCALE GENOMIC DNA]</scope>
    <source>
        <strain evidence="1">Genome sequencing of Nitrospira japonica strain NJ11</strain>
    </source>
</reference>
<name>A0A1W1I1C3_9BACT</name>
<accession>A0A1W1I1C3</accession>
<dbReference type="SUPFAM" id="SSF47598">
    <property type="entry name" value="Ribbon-helix-helix"/>
    <property type="match status" value="1"/>
</dbReference>
<dbReference type="InterPro" id="IPR010985">
    <property type="entry name" value="Ribbon_hlx_hlx"/>
</dbReference>
<organism evidence="1 2">
    <name type="scientific">Nitrospira japonica</name>
    <dbReference type="NCBI Taxonomy" id="1325564"/>
    <lineage>
        <taxon>Bacteria</taxon>
        <taxon>Pseudomonadati</taxon>
        <taxon>Nitrospirota</taxon>
        <taxon>Nitrospiria</taxon>
        <taxon>Nitrospirales</taxon>
        <taxon>Nitrospiraceae</taxon>
        <taxon>Nitrospira</taxon>
    </lineage>
</organism>
<dbReference type="KEGG" id="nja:NSJP_0612"/>
<dbReference type="Proteomes" id="UP000192042">
    <property type="component" value="Chromosome I"/>
</dbReference>
<protein>
    <recommendedName>
        <fullName evidence="3">CopG-like ribbon-helix-helix domain-containing protein</fullName>
    </recommendedName>
</protein>
<keyword evidence="2" id="KW-1185">Reference proteome</keyword>
<dbReference type="RefSeq" id="WP_080885414.1">
    <property type="nucleotide sequence ID" value="NZ_LT828648.1"/>
</dbReference>
<evidence type="ECO:0000313" key="2">
    <source>
        <dbReference type="Proteomes" id="UP000192042"/>
    </source>
</evidence>
<evidence type="ECO:0000313" key="1">
    <source>
        <dbReference type="EMBL" id="SLM46784.1"/>
    </source>
</evidence>
<evidence type="ECO:0008006" key="3">
    <source>
        <dbReference type="Google" id="ProtNLM"/>
    </source>
</evidence>
<dbReference type="AlphaFoldDB" id="A0A1W1I1C3"/>
<dbReference type="STRING" id="1325564.NSJP_0612"/>